<name>A0ACD3AP32_9AGAR</name>
<keyword evidence="2" id="KW-1185">Reference proteome</keyword>
<reference evidence="1 2" key="1">
    <citation type="journal article" date="2019" name="Nat. Ecol. Evol.">
        <title>Megaphylogeny resolves global patterns of mushroom evolution.</title>
        <authorList>
            <person name="Varga T."/>
            <person name="Krizsan K."/>
            <person name="Foldi C."/>
            <person name="Dima B."/>
            <person name="Sanchez-Garcia M."/>
            <person name="Sanchez-Ramirez S."/>
            <person name="Szollosi G.J."/>
            <person name="Szarkandi J.G."/>
            <person name="Papp V."/>
            <person name="Albert L."/>
            <person name="Andreopoulos W."/>
            <person name="Angelini C."/>
            <person name="Antonin V."/>
            <person name="Barry K.W."/>
            <person name="Bougher N.L."/>
            <person name="Buchanan P."/>
            <person name="Buyck B."/>
            <person name="Bense V."/>
            <person name="Catcheside P."/>
            <person name="Chovatia M."/>
            <person name="Cooper J."/>
            <person name="Damon W."/>
            <person name="Desjardin D."/>
            <person name="Finy P."/>
            <person name="Geml J."/>
            <person name="Haridas S."/>
            <person name="Hughes K."/>
            <person name="Justo A."/>
            <person name="Karasinski D."/>
            <person name="Kautmanova I."/>
            <person name="Kiss B."/>
            <person name="Kocsube S."/>
            <person name="Kotiranta H."/>
            <person name="LaButti K.M."/>
            <person name="Lechner B.E."/>
            <person name="Liimatainen K."/>
            <person name="Lipzen A."/>
            <person name="Lukacs Z."/>
            <person name="Mihaltcheva S."/>
            <person name="Morgado L.N."/>
            <person name="Niskanen T."/>
            <person name="Noordeloos M.E."/>
            <person name="Ohm R.A."/>
            <person name="Ortiz-Santana B."/>
            <person name="Ovrebo C."/>
            <person name="Racz N."/>
            <person name="Riley R."/>
            <person name="Savchenko A."/>
            <person name="Shiryaev A."/>
            <person name="Soop K."/>
            <person name="Spirin V."/>
            <person name="Szebenyi C."/>
            <person name="Tomsovsky M."/>
            <person name="Tulloss R.E."/>
            <person name="Uehling J."/>
            <person name="Grigoriev I.V."/>
            <person name="Vagvolgyi C."/>
            <person name="Papp T."/>
            <person name="Martin F.M."/>
            <person name="Miettinen O."/>
            <person name="Hibbett D.S."/>
            <person name="Nagy L.G."/>
        </authorList>
    </citation>
    <scope>NUCLEOTIDE SEQUENCE [LARGE SCALE GENOMIC DNA]</scope>
    <source>
        <strain evidence="1 2">NL-1719</strain>
    </source>
</reference>
<accession>A0ACD3AP32</accession>
<dbReference type="Proteomes" id="UP000308600">
    <property type="component" value="Unassembled WGS sequence"/>
</dbReference>
<gene>
    <name evidence="1" type="ORF">BDN72DRAFT_87052</name>
</gene>
<sequence length="1087" mass="120432">MSAPAGGAQNLPPSATAGPFSWIPYALKSPRTVKTWIRCCVVMAATLVLIVNKRTLGTMGQSGFFVALVPVMLPPSLALSLFILAAFILLLGMLVGWAWGAAAMAAGLAVRSQDLLAHQKQVAQASIVQGIPIALQQQEFVFRGMFLDPRTSAVYGAFFFIGTFALGALRARAPQLTLLSIYGTIVLDIMCTTGPLFPTSQYTLAKLFLIPACFYVAIAIASLVLIFPESMNHVWLTQLKTDFFEPLAQITAIQNEALASKPSDHQKWASITESGIEVRKRLIGGVQLLLNQIGLIDLEISVGRLGPSDLKRINKELKSLMFTSTGLHAFHIFVHRTNTTDVREEEIYENAMKNSASPATLDRFTILHRKIREREIKHGHDLDSLVPIVESASADLRKTCEDSVGIASKWFDGCNKGRWTGLFSRQSKGIVEDRHQELVDQLENLQRSLREFKQEKRSQLLRPYEKFFDKDTGRILDNIGRGGDVEMFAVRSLFICFVFADTLDAFTQRLISLFELMIELDQDRPRPSFWFPSGFSKLGHKIMSRRRVDEAVVARALGSSPDLTTINEETEHDPDSEDEDDIQYVNASRKDPDARPPTSAGGKIFLKLCGILRFLGSPEGVFGLRHAIVSVALFVPAVVPSSASFYYENRGIWALIMAQTGLAVYAGDQIAGFVIRFTGTIIGLLVGMAIWYIGAGRGDGNPYGIVIATTFFLSFFLLGRIAAPFPQMFLWTFAGITIIFVIGYSWIDTHFPVLVNSGVGVALGWKRALLVIIGFTAGFIVMMFPRWNSSRRLVRRSLVASIEETSYLLASEVEAFLSEEARTRAGEGKRDEDGGNAAKERRMRKIGQRVTDLSVRLQELRPALATARFEPQVQGLWPHEQYERLYTIQSRLLGAVVLLTGAFARLDSKWCGILVHRTPFLNPNLLSDIFSNLSIISSSLKSGDPLPPSLPRLRDRVVYHERHIGRHDLPSPLQSPRRASVPQKMASEDDDSVDSAADSDTLGLLAGRYDGASIGVSELSLHVLNDDQLPAHSTALVAFSTLISLIDEFSETVKELVGETSFKGFRELQREYIGREERNIDLRPKTG</sequence>
<evidence type="ECO:0000313" key="1">
    <source>
        <dbReference type="EMBL" id="TFK67683.1"/>
    </source>
</evidence>
<protein>
    <submittedName>
        <fullName evidence="1">Uncharacterized protein</fullName>
    </submittedName>
</protein>
<dbReference type="EMBL" id="ML208370">
    <property type="protein sequence ID" value="TFK67683.1"/>
    <property type="molecule type" value="Genomic_DNA"/>
</dbReference>
<organism evidence="1 2">
    <name type="scientific">Pluteus cervinus</name>
    <dbReference type="NCBI Taxonomy" id="181527"/>
    <lineage>
        <taxon>Eukaryota</taxon>
        <taxon>Fungi</taxon>
        <taxon>Dikarya</taxon>
        <taxon>Basidiomycota</taxon>
        <taxon>Agaricomycotina</taxon>
        <taxon>Agaricomycetes</taxon>
        <taxon>Agaricomycetidae</taxon>
        <taxon>Agaricales</taxon>
        <taxon>Pluteineae</taxon>
        <taxon>Pluteaceae</taxon>
        <taxon>Pluteus</taxon>
    </lineage>
</organism>
<evidence type="ECO:0000313" key="2">
    <source>
        <dbReference type="Proteomes" id="UP000308600"/>
    </source>
</evidence>
<proteinExistence type="predicted"/>